<keyword evidence="3" id="KW-0732">Signal</keyword>
<keyword evidence="6" id="KW-1185">Reference proteome</keyword>
<organism evidence="6">
    <name type="scientific">Chlorella variabilis</name>
    <name type="common">Green alga</name>
    <dbReference type="NCBI Taxonomy" id="554065"/>
    <lineage>
        <taxon>Eukaryota</taxon>
        <taxon>Viridiplantae</taxon>
        <taxon>Chlorophyta</taxon>
        <taxon>core chlorophytes</taxon>
        <taxon>Trebouxiophyceae</taxon>
        <taxon>Chlorellales</taxon>
        <taxon>Chlorellaceae</taxon>
        <taxon>Chlorella clade</taxon>
        <taxon>Chlorella</taxon>
    </lineage>
</organism>
<dbReference type="SMART" id="SM00184">
    <property type="entry name" value="RING"/>
    <property type="match status" value="1"/>
</dbReference>
<dbReference type="SUPFAM" id="SSF57850">
    <property type="entry name" value="RING/U-box"/>
    <property type="match status" value="1"/>
</dbReference>
<dbReference type="GO" id="GO:0061630">
    <property type="term" value="F:ubiquitin protein ligase activity"/>
    <property type="evidence" value="ECO:0007669"/>
    <property type="project" value="TreeGrafter"/>
</dbReference>
<feature type="chain" id="PRO_5003156508" description="RING-type domain-containing protein" evidence="3">
    <location>
        <begin position="36"/>
        <end position="848"/>
    </location>
</feature>
<dbReference type="InterPro" id="IPR013083">
    <property type="entry name" value="Znf_RING/FYVE/PHD"/>
</dbReference>
<gene>
    <name evidence="5" type="ORF">CHLNCDRAFT_136444</name>
</gene>
<dbReference type="Pfam" id="PF13920">
    <property type="entry name" value="zf-C3HC4_3"/>
    <property type="match status" value="1"/>
</dbReference>
<feature type="compositionally biased region" description="Low complexity" evidence="2">
    <location>
        <begin position="616"/>
        <end position="663"/>
    </location>
</feature>
<proteinExistence type="predicted"/>
<evidence type="ECO:0000256" key="1">
    <source>
        <dbReference type="PROSITE-ProRule" id="PRU00175"/>
    </source>
</evidence>
<dbReference type="GO" id="GO:0016567">
    <property type="term" value="P:protein ubiquitination"/>
    <property type="evidence" value="ECO:0007669"/>
    <property type="project" value="TreeGrafter"/>
</dbReference>
<evidence type="ECO:0000259" key="4">
    <source>
        <dbReference type="PROSITE" id="PS50089"/>
    </source>
</evidence>
<evidence type="ECO:0000256" key="3">
    <source>
        <dbReference type="SAM" id="SignalP"/>
    </source>
</evidence>
<dbReference type="CDD" id="cd23129">
    <property type="entry name" value="RING-HC_XBAT35-like"/>
    <property type="match status" value="1"/>
</dbReference>
<dbReference type="OrthoDB" id="515490at2759"/>
<dbReference type="EMBL" id="GL433850">
    <property type="protein sequence ID" value="EFN53672.1"/>
    <property type="molecule type" value="Genomic_DNA"/>
</dbReference>
<dbReference type="InParanoid" id="E1ZKD3"/>
<keyword evidence="1" id="KW-0479">Metal-binding</keyword>
<feature type="signal peptide" evidence="3">
    <location>
        <begin position="1"/>
        <end position="35"/>
    </location>
</feature>
<protein>
    <recommendedName>
        <fullName evidence="4">RING-type domain-containing protein</fullName>
    </recommendedName>
</protein>
<dbReference type="AlphaFoldDB" id="E1ZKD3"/>
<sequence length="848" mass="89762">MVAGELEAAAGEPAEALQRLPLLAALLLCCTVGQADQAGVPPALRLFSSPSRFDFLDSPLWQARIEAAVQAAPEVSAWLEERHSSPTYTDAEQECRWCREELKCQLKMYGLLTRFLVQSRPELLLQRHNRLADSAGTASHPAGSNPNQSLGQHLSTSLLHVLLHLQHNRTFAALRQSAALAEQLGWRWSGTHLTALGHGHQPCWDQLALLRVFMLYDFLSHQLNFGALEEEWQEHLNVLFMQSKEHALPWTVEGNLELASSPEPRGGHMWSTSVQWAVPKLWFDISEYISTPEEPQWHHAESRAFVAAGYAWYPIVQALHKDVAFGVRLWAPPEHCGQELVFNVSFVVQPGTGSGATGWNASWLCAWPESFDEMLVCSAPKAMPLWRMLTGSLPGYVEHEELLLSVTVGLAGEDCVTKHTRYDSFSMPSEARLAASEECQRAERSLLGPLHQDNKPQAMLASPIIRWGFLRGHPGLRGLHGFESRRLPGSGAQGVGRQLAAAAAERLASTPWVDAAQYADPVAETALAQAAHLVDPAATGSCGLGRAEPAGYEEEEGFCEADVWEEEPDVPASHLANALAALGLLAAPLAERPTEGDASQVASSSAVAAQAEAAAPADPAAISEPGASAAGPAGHPAADAAAVPSPADASGEAGPANNSASADDNAEAEEATADAILSAPATAAAVPPPVVAHAVAPPPPPVLLPLPQLPSLSDILEAMLPPHAAAELPSEFGWQDGGAASPTAYQREAPADSVQPLHVEAPVAVGGGASSSWSAAAPTPADAGDAGQGESDSWECIVCWEERRGVVLIPCGHIALCRGCADGLMASKQPLCPVCRAGVSFAQTFFAA</sequence>
<dbReference type="InterPro" id="IPR001841">
    <property type="entry name" value="Znf_RING"/>
</dbReference>
<dbReference type="PANTHER" id="PTHR22696:SF1">
    <property type="entry name" value="E3 UBIQUITIN-PROTEIN LIGASE RNF26"/>
    <property type="match status" value="1"/>
</dbReference>
<dbReference type="GO" id="GO:0008270">
    <property type="term" value="F:zinc ion binding"/>
    <property type="evidence" value="ECO:0007669"/>
    <property type="project" value="UniProtKB-KW"/>
</dbReference>
<accession>E1ZKD3</accession>
<feature type="domain" description="RING-type" evidence="4">
    <location>
        <begin position="796"/>
        <end position="836"/>
    </location>
</feature>
<reference evidence="5 6" key="1">
    <citation type="journal article" date="2010" name="Plant Cell">
        <title>The Chlorella variabilis NC64A genome reveals adaptation to photosymbiosis, coevolution with viruses, and cryptic sex.</title>
        <authorList>
            <person name="Blanc G."/>
            <person name="Duncan G."/>
            <person name="Agarkova I."/>
            <person name="Borodovsky M."/>
            <person name="Gurnon J."/>
            <person name="Kuo A."/>
            <person name="Lindquist E."/>
            <person name="Lucas S."/>
            <person name="Pangilinan J."/>
            <person name="Polle J."/>
            <person name="Salamov A."/>
            <person name="Terry A."/>
            <person name="Yamada T."/>
            <person name="Dunigan D.D."/>
            <person name="Grigoriev I.V."/>
            <person name="Claverie J.M."/>
            <person name="Van Etten J.L."/>
        </authorList>
    </citation>
    <scope>NUCLEOTIDE SEQUENCE [LARGE SCALE GENOMIC DNA]</scope>
    <source>
        <strain evidence="5 6">NC64A</strain>
    </source>
</reference>
<evidence type="ECO:0000313" key="5">
    <source>
        <dbReference type="EMBL" id="EFN53672.1"/>
    </source>
</evidence>
<dbReference type="Gene3D" id="3.30.40.10">
    <property type="entry name" value="Zinc/RING finger domain, C3HC4 (zinc finger)"/>
    <property type="match status" value="1"/>
</dbReference>
<keyword evidence="1" id="KW-0863">Zinc-finger</keyword>
<evidence type="ECO:0000313" key="6">
    <source>
        <dbReference type="Proteomes" id="UP000008141"/>
    </source>
</evidence>
<name>E1ZKD3_CHLVA</name>
<dbReference type="KEGG" id="cvr:CHLNCDRAFT_136444"/>
<dbReference type="GeneID" id="17353103"/>
<dbReference type="Proteomes" id="UP000008141">
    <property type="component" value="Unassembled WGS sequence"/>
</dbReference>
<dbReference type="GO" id="GO:0006511">
    <property type="term" value="P:ubiquitin-dependent protein catabolic process"/>
    <property type="evidence" value="ECO:0007669"/>
    <property type="project" value="TreeGrafter"/>
</dbReference>
<keyword evidence="1" id="KW-0862">Zinc</keyword>
<feature type="region of interest" description="Disordered" evidence="2">
    <location>
        <begin position="616"/>
        <end position="670"/>
    </location>
</feature>
<dbReference type="PANTHER" id="PTHR22696">
    <property type="entry name" value="E3 UBIQUITIN-PROTEIN LIGASE RNF26"/>
    <property type="match status" value="1"/>
</dbReference>
<feature type="compositionally biased region" description="Low complexity" evidence="2">
    <location>
        <begin position="770"/>
        <end position="785"/>
    </location>
</feature>
<dbReference type="RefSeq" id="XP_005845774.1">
    <property type="nucleotide sequence ID" value="XM_005845712.1"/>
</dbReference>
<feature type="region of interest" description="Disordered" evidence="2">
    <location>
        <begin position="770"/>
        <end position="790"/>
    </location>
</feature>
<feature type="region of interest" description="Disordered" evidence="2">
    <location>
        <begin position="730"/>
        <end position="751"/>
    </location>
</feature>
<evidence type="ECO:0000256" key="2">
    <source>
        <dbReference type="SAM" id="MobiDB-lite"/>
    </source>
</evidence>
<dbReference type="PROSITE" id="PS50089">
    <property type="entry name" value="ZF_RING_2"/>
    <property type="match status" value="1"/>
</dbReference>